<comment type="function">
    <text evidence="5">Modulates RecA activity.</text>
</comment>
<evidence type="ECO:0000256" key="1">
    <source>
        <dbReference type="ARBA" id="ARBA00004496"/>
    </source>
</evidence>
<comment type="similarity">
    <text evidence="2 5">Belongs to the RecX family.</text>
</comment>
<gene>
    <name evidence="5" type="primary">recX</name>
    <name evidence="8" type="ORF">EF294_00155</name>
</gene>
<feature type="domain" description="RecX first three-helical" evidence="7">
    <location>
        <begin position="2"/>
        <end position="37"/>
    </location>
</feature>
<dbReference type="Pfam" id="PF21982">
    <property type="entry name" value="RecX_HTH1"/>
    <property type="match status" value="1"/>
</dbReference>
<name>A0A3N4H3X6_9ACTN</name>
<evidence type="ECO:0000259" key="6">
    <source>
        <dbReference type="Pfam" id="PF02631"/>
    </source>
</evidence>
<dbReference type="InterPro" id="IPR053924">
    <property type="entry name" value="RecX_HTH_2nd"/>
</dbReference>
<dbReference type="PANTHER" id="PTHR33602">
    <property type="entry name" value="REGULATORY PROTEIN RECX FAMILY PROTEIN"/>
    <property type="match status" value="1"/>
</dbReference>
<comment type="subcellular location">
    <subcellularLocation>
        <location evidence="1 5">Cytoplasm</location>
    </subcellularLocation>
</comment>
<dbReference type="Proteomes" id="UP000267536">
    <property type="component" value="Unassembled WGS sequence"/>
</dbReference>
<dbReference type="GO" id="GO:0005737">
    <property type="term" value="C:cytoplasm"/>
    <property type="evidence" value="ECO:0007669"/>
    <property type="project" value="UniProtKB-SubCell"/>
</dbReference>
<dbReference type="InterPro" id="IPR053926">
    <property type="entry name" value="RecX_HTH_1st"/>
</dbReference>
<dbReference type="AlphaFoldDB" id="A0A3N4H3X6"/>
<dbReference type="HAMAP" id="MF_01114">
    <property type="entry name" value="RecX"/>
    <property type="match status" value="1"/>
</dbReference>
<evidence type="ECO:0000256" key="3">
    <source>
        <dbReference type="ARBA" id="ARBA00018111"/>
    </source>
</evidence>
<sequence>MALRLLGVRARSRGEMQERLVRRGFDADTVAEVMRRLDSAGLLDDEDFAAEWVWSRQTHSGRGRVALRHELKAKGVDAATIESVLSNIDPEDERAVASRLVAKKLTPRVLEQVADRAVRDKHFRRLVGMLVRRGYSQSMAIEVVGEHLDAAVE</sequence>
<dbReference type="GO" id="GO:0006282">
    <property type="term" value="P:regulation of DNA repair"/>
    <property type="evidence" value="ECO:0007669"/>
    <property type="project" value="UniProtKB-UniRule"/>
</dbReference>
<dbReference type="Gene3D" id="1.10.10.10">
    <property type="entry name" value="Winged helix-like DNA-binding domain superfamily/Winged helix DNA-binding domain"/>
    <property type="match status" value="2"/>
</dbReference>
<reference evidence="8 9" key="1">
    <citation type="submission" date="2018-11" db="EMBL/GenBank/DDBJ databases">
        <title>Draft genome sequence of Gordonia sp. RS15-1S isolated from rice stems.</title>
        <authorList>
            <person name="Muangham S."/>
        </authorList>
    </citation>
    <scope>NUCLEOTIDE SEQUENCE [LARGE SCALE GENOMIC DNA]</scope>
    <source>
        <strain evidence="8 9">RS15-1S</strain>
    </source>
</reference>
<dbReference type="EMBL" id="RKMH01000001">
    <property type="protein sequence ID" value="RPA66061.1"/>
    <property type="molecule type" value="Genomic_DNA"/>
</dbReference>
<evidence type="ECO:0000256" key="5">
    <source>
        <dbReference type="HAMAP-Rule" id="MF_01114"/>
    </source>
</evidence>
<evidence type="ECO:0000256" key="4">
    <source>
        <dbReference type="ARBA" id="ARBA00022490"/>
    </source>
</evidence>
<keyword evidence="4 5" id="KW-0963">Cytoplasm</keyword>
<feature type="domain" description="RecX second three-helical" evidence="6">
    <location>
        <begin position="44"/>
        <end position="85"/>
    </location>
</feature>
<dbReference type="PANTHER" id="PTHR33602:SF1">
    <property type="entry name" value="REGULATORY PROTEIN RECX FAMILY PROTEIN"/>
    <property type="match status" value="1"/>
</dbReference>
<comment type="caution">
    <text evidence="8">The sequence shown here is derived from an EMBL/GenBank/DDBJ whole genome shotgun (WGS) entry which is preliminary data.</text>
</comment>
<evidence type="ECO:0000313" key="9">
    <source>
        <dbReference type="Proteomes" id="UP000267536"/>
    </source>
</evidence>
<dbReference type="InterPro" id="IPR036388">
    <property type="entry name" value="WH-like_DNA-bd_sf"/>
</dbReference>
<dbReference type="Pfam" id="PF02631">
    <property type="entry name" value="RecX_HTH2"/>
    <property type="match status" value="1"/>
</dbReference>
<proteinExistence type="inferred from homology"/>
<dbReference type="InterPro" id="IPR003783">
    <property type="entry name" value="Regulatory_RecX"/>
</dbReference>
<evidence type="ECO:0000256" key="2">
    <source>
        <dbReference type="ARBA" id="ARBA00009695"/>
    </source>
</evidence>
<organism evidence="8 9">
    <name type="scientific">Gordonia oryzae</name>
    <dbReference type="NCBI Taxonomy" id="2487349"/>
    <lineage>
        <taxon>Bacteria</taxon>
        <taxon>Bacillati</taxon>
        <taxon>Actinomycetota</taxon>
        <taxon>Actinomycetes</taxon>
        <taxon>Mycobacteriales</taxon>
        <taxon>Gordoniaceae</taxon>
        <taxon>Gordonia</taxon>
    </lineage>
</organism>
<keyword evidence="9" id="KW-1185">Reference proteome</keyword>
<dbReference type="OrthoDB" id="5244465at2"/>
<accession>A0A3N4H3X6</accession>
<evidence type="ECO:0000259" key="7">
    <source>
        <dbReference type="Pfam" id="PF21982"/>
    </source>
</evidence>
<protein>
    <recommendedName>
        <fullName evidence="3 5">Regulatory protein RecX</fullName>
    </recommendedName>
</protein>
<evidence type="ECO:0000313" key="8">
    <source>
        <dbReference type="EMBL" id="RPA66061.1"/>
    </source>
</evidence>